<dbReference type="PANTHER" id="PTHR42711">
    <property type="entry name" value="ABC TRANSPORTER ATP-BINDING PROTEIN"/>
    <property type="match status" value="1"/>
</dbReference>
<protein>
    <submittedName>
        <fullName evidence="5">ABC transporter ATP-binding protein</fullName>
    </submittedName>
</protein>
<dbReference type="InterPro" id="IPR003593">
    <property type="entry name" value="AAA+_ATPase"/>
</dbReference>
<evidence type="ECO:0000256" key="1">
    <source>
        <dbReference type="ARBA" id="ARBA00022448"/>
    </source>
</evidence>
<keyword evidence="1" id="KW-0813">Transport</keyword>
<dbReference type="SMART" id="SM00382">
    <property type="entry name" value="AAA"/>
    <property type="match status" value="1"/>
</dbReference>
<dbReference type="PROSITE" id="PS00211">
    <property type="entry name" value="ABC_TRANSPORTER_1"/>
    <property type="match status" value="1"/>
</dbReference>
<dbReference type="CDD" id="cd03230">
    <property type="entry name" value="ABC_DR_subfamily_A"/>
    <property type="match status" value="1"/>
</dbReference>
<name>A0AAT9G4Y4_9ENTR</name>
<dbReference type="InterPro" id="IPR027417">
    <property type="entry name" value="P-loop_NTPase"/>
</dbReference>
<gene>
    <name evidence="5" type="ORF">ACHINZ_4580</name>
</gene>
<dbReference type="PROSITE" id="PS50893">
    <property type="entry name" value="ABC_TRANSPORTER_2"/>
    <property type="match status" value="1"/>
</dbReference>
<sequence length="303" mass="34988">MSYALKIQQLKKIYDKEKIALFEVNLNIKIGDFYALLGPNGAGKSTLIGIISSLIYKTSGNIKIFGLDLDKNHISVKRILGLVPQEFNFNPFETVLQIVINHAGYYGIPSSIALLRAKKYLTRLSLWNKRNDIARNLSGGMKRCLMIVRALMHKPKLLILDEPTSGVDIEIRKIMWKYFKYLNLHGTTIILTTHYFEEAEQLCRHIGIIKSGRLIINTSMKNLLNQLEMETFIFEIENYHSNLTLTNYHYNILDTSTIEVIVDKRQGLNDLLNQLLLQNIKIISIRNKINRLEELFIHLTNKK</sequence>
<keyword evidence="2" id="KW-0547">Nucleotide-binding</keyword>
<evidence type="ECO:0000259" key="4">
    <source>
        <dbReference type="PROSITE" id="PS50893"/>
    </source>
</evidence>
<feature type="domain" description="ABC transporter" evidence="4">
    <location>
        <begin position="5"/>
        <end position="236"/>
    </location>
</feature>
<evidence type="ECO:0000256" key="2">
    <source>
        <dbReference type="ARBA" id="ARBA00022741"/>
    </source>
</evidence>
<reference evidence="5" key="2">
    <citation type="submission" date="2023-10" db="EMBL/GenBank/DDBJ databases">
        <authorList>
            <person name="Koga R."/>
            <person name="Fukatsu T."/>
        </authorList>
    </citation>
    <scope>NUCLEOTIDE SEQUENCE</scope>
    <source>
        <strain evidence="5">Kw-01</strain>
    </source>
</reference>
<dbReference type="AlphaFoldDB" id="A0AAT9G4Y4"/>
<dbReference type="GO" id="GO:0005524">
    <property type="term" value="F:ATP binding"/>
    <property type="evidence" value="ECO:0007669"/>
    <property type="project" value="UniProtKB-KW"/>
</dbReference>
<dbReference type="GO" id="GO:0016887">
    <property type="term" value="F:ATP hydrolysis activity"/>
    <property type="evidence" value="ECO:0007669"/>
    <property type="project" value="InterPro"/>
</dbReference>
<evidence type="ECO:0000256" key="3">
    <source>
        <dbReference type="ARBA" id="ARBA00022840"/>
    </source>
</evidence>
<dbReference type="Pfam" id="PF00005">
    <property type="entry name" value="ABC_tran"/>
    <property type="match status" value="1"/>
</dbReference>
<evidence type="ECO:0000313" key="5">
    <source>
        <dbReference type="EMBL" id="BET44786.1"/>
    </source>
</evidence>
<organism evidence="5">
    <name type="scientific">Candidatus Aschnera chinzeii</name>
    <dbReference type="NCBI Taxonomy" id="1485666"/>
    <lineage>
        <taxon>Bacteria</taxon>
        <taxon>Pseudomonadati</taxon>
        <taxon>Pseudomonadota</taxon>
        <taxon>Gammaproteobacteria</taxon>
        <taxon>Enterobacterales</taxon>
        <taxon>Enterobacteriaceae</taxon>
        <taxon>Candidatus Aschnera</taxon>
    </lineage>
</organism>
<proteinExistence type="predicted"/>
<dbReference type="SUPFAM" id="SSF52540">
    <property type="entry name" value="P-loop containing nucleoside triphosphate hydrolases"/>
    <property type="match status" value="1"/>
</dbReference>
<accession>A0AAT9G4Y4</accession>
<dbReference type="InterPro" id="IPR003439">
    <property type="entry name" value="ABC_transporter-like_ATP-bd"/>
</dbReference>
<reference evidence="5" key="1">
    <citation type="journal article" date="2023" name="Front. Microbiol.">
        <title>Genome analysis of Candidatus Aschnera chinzeii, the bacterial endosymbiont of the blood-sucking bat fly Penicillidia jenynsii (Insecta: Diptera: Nycteribiidae).</title>
        <authorList>
            <person name="Koga R."/>
            <person name="Moriyama M."/>
            <person name="Nozaki T."/>
            <person name="Fukatsu T."/>
        </authorList>
    </citation>
    <scope>NUCLEOTIDE SEQUENCE</scope>
    <source>
        <strain evidence="5">Kw-01</strain>
    </source>
</reference>
<dbReference type="Gene3D" id="3.40.50.300">
    <property type="entry name" value="P-loop containing nucleotide triphosphate hydrolases"/>
    <property type="match status" value="1"/>
</dbReference>
<dbReference type="PANTHER" id="PTHR42711:SF15">
    <property type="entry name" value="ABC-TYPE MULTIDRUG TRANSPORT SYSTEM, ATPASE COMPONENT"/>
    <property type="match status" value="1"/>
</dbReference>
<keyword evidence="3 5" id="KW-0067">ATP-binding</keyword>
<dbReference type="InterPro" id="IPR050763">
    <property type="entry name" value="ABC_transporter_ATP-binding"/>
</dbReference>
<dbReference type="EMBL" id="AP028961">
    <property type="protein sequence ID" value="BET44786.1"/>
    <property type="molecule type" value="Genomic_DNA"/>
</dbReference>
<dbReference type="InterPro" id="IPR017871">
    <property type="entry name" value="ABC_transporter-like_CS"/>
</dbReference>